<organism evidence="1 2">
    <name type="scientific">Leptospira wolffii</name>
    <dbReference type="NCBI Taxonomy" id="409998"/>
    <lineage>
        <taxon>Bacteria</taxon>
        <taxon>Pseudomonadati</taxon>
        <taxon>Spirochaetota</taxon>
        <taxon>Spirochaetia</taxon>
        <taxon>Leptospirales</taxon>
        <taxon>Leptospiraceae</taxon>
        <taxon>Leptospira</taxon>
    </lineage>
</organism>
<gene>
    <name evidence="1" type="ORF">CH371_04285</name>
</gene>
<dbReference type="EMBL" id="NPDT01000001">
    <property type="protein sequence ID" value="PJZ67274.1"/>
    <property type="molecule type" value="Genomic_DNA"/>
</dbReference>
<reference evidence="1 2" key="1">
    <citation type="submission" date="2017-07" db="EMBL/GenBank/DDBJ databases">
        <title>Leptospira spp. isolated from tropical soils.</title>
        <authorList>
            <person name="Thibeaux R."/>
            <person name="Iraola G."/>
            <person name="Ferres I."/>
            <person name="Bierque E."/>
            <person name="Girault D."/>
            <person name="Soupe-Gilbert M.-E."/>
            <person name="Picardeau M."/>
            <person name="Goarant C."/>
        </authorList>
    </citation>
    <scope>NUCLEOTIDE SEQUENCE [LARGE SCALE GENOMIC DNA]</scope>
    <source>
        <strain evidence="1 2">FH2-C-A2</strain>
    </source>
</reference>
<protein>
    <submittedName>
        <fullName evidence="1">Uncharacterized protein</fullName>
    </submittedName>
</protein>
<dbReference type="AlphaFoldDB" id="A0A2M9ZFV9"/>
<proteinExistence type="predicted"/>
<evidence type="ECO:0000313" key="2">
    <source>
        <dbReference type="Proteomes" id="UP000231912"/>
    </source>
</evidence>
<dbReference type="Proteomes" id="UP000231912">
    <property type="component" value="Unassembled WGS sequence"/>
</dbReference>
<sequence>MIRFYPIFLLVFLPFFGNAFGEEKDMRKTFYSKAFEVLADGFADDSNSNLQFAGIRFETQEKETKRLGEYTYSFSYFRTSFIHAISKIGGRDIPSLGKCGNNFCYIYNSLHLDREDMKVMDSIIKEKFQIAFIRKFEKTKMDNSFFTYYNGAGIRYLFDRLYIGPKAEILGFSSKDLYRFSFRTYLRNRLEILQTMLSDPKRLDSWTKDYKLRSDSDPMFTGTLYTQDVAVSVCGSKNYCDHRFVGMILRRNMDGTLPTVRNILRKITLDYDPELFEQFSGAL</sequence>
<evidence type="ECO:0000313" key="1">
    <source>
        <dbReference type="EMBL" id="PJZ67274.1"/>
    </source>
</evidence>
<accession>A0A2M9ZFV9</accession>
<dbReference type="RefSeq" id="WP_100757775.1">
    <property type="nucleotide sequence ID" value="NZ_NPDT01000001.1"/>
</dbReference>
<name>A0A2M9ZFV9_9LEPT</name>
<comment type="caution">
    <text evidence="1">The sequence shown here is derived from an EMBL/GenBank/DDBJ whole genome shotgun (WGS) entry which is preliminary data.</text>
</comment>